<accession>A0ABT1WYI9</accession>
<dbReference type="Pfam" id="PF13480">
    <property type="entry name" value="Acetyltransf_6"/>
    <property type="match status" value="1"/>
</dbReference>
<evidence type="ECO:0000313" key="2">
    <source>
        <dbReference type="EMBL" id="MCR0980910.1"/>
    </source>
</evidence>
<protein>
    <submittedName>
        <fullName evidence="2">GNAT family N-acetyltransferase</fullName>
        <ecNumber evidence="2">2.3.1.-</ecNumber>
    </submittedName>
</protein>
<keyword evidence="3" id="KW-1185">Reference proteome</keyword>
<dbReference type="Proteomes" id="UP001524642">
    <property type="component" value="Unassembled WGS sequence"/>
</dbReference>
<dbReference type="InterPro" id="IPR038740">
    <property type="entry name" value="BioF2-like_GNAT_dom"/>
</dbReference>
<dbReference type="RefSeq" id="WP_257714571.1">
    <property type="nucleotide sequence ID" value="NZ_JANJOU010000001.1"/>
</dbReference>
<proteinExistence type="predicted"/>
<feature type="domain" description="BioF2-like acetyltransferase" evidence="1">
    <location>
        <begin position="116"/>
        <end position="238"/>
    </location>
</feature>
<keyword evidence="2" id="KW-0808">Transferase</keyword>
<organism evidence="2 3">
    <name type="scientific">Roseomonas populi</name>
    <dbReference type="NCBI Taxonomy" id="3121582"/>
    <lineage>
        <taxon>Bacteria</taxon>
        <taxon>Pseudomonadati</taxon>
        <taxon>Pseudomonadota</taxon>
        <taxon>Alphaproteobacteria</taxon>
        <taxon>Acetobacterales</taxon>
        <taxon>Roseomonadaceae</taxon>
        <taxon>Roseomonas</taxon>
    </lineage>
</organism>
<evidence type="ECO:0000259" key="1">
    <source>
        <dbReference type="Pfam" id="PF13480"/>
    </source>
</evidence>
<sequence>MHPYASPGYAATLAHVGRPVWVEPWNATMLLRDAPGGAVDAAGPHPYGMPGEGAELEAGMAVLRAAGAVSAVMVADPFQGPAPERLRTAFSLVSPFKTHWAVERSAGPFAPGAYHRRYIRFANRRCRVRAAALRDHLDDWCRLYAGLTRRHGISGLHDYPRAAFAVLAEVEGLRGFLAESGEGEVIGMQLWIDDGHVAYSHLVAASEAGYRARAPYALYAAAIEHFAGRDAIDLGGGAGLADDAADGLSAFKRGFANTSRVAHLCGRVLDEAAYARLSAGHAAGGYFPAYRGPRLSAHLPGRCAGPA</sequence>
<dbReference type="EMBL" id="JANJOU010000001">
    <property type="protein sequence ID" value="MCR0980910.1"/>
    <property type="molecule type" value="Genomic_DNA"/>
</dbReference>
<comment type="caution">
    <text evidence="2">The sequence shown here is derived from an EMBL/GenBank/DDBJ whole genome shotgun (WGS) entry which is preliminary data.</text>
</comment>
<evidence type="ECO:0000313" key="3">
    <source>
        <dbReference type="Proteomes" id="UP001524642"/>
    </source>
</evidence>
<dbReference type="SUPFAM" id="SSF55729">
    <property type="entry name" value="Acyl-CoA N-acyltransferases (Nat)"/>
    <property type="match status" value="1"/>
</dbReference>
<name>A0ABT1WYI9_9PROT</name>
<dbReference type="Gene3D" id="3.40.630.30">
    <property type="match status" value="1"/>
</dbReference>
<dbReference type="EC" id="2.3.1.-" evidence="2"/>
<keyword evidence="2" id="KW-0012">Acyltransferase</keyword>
<dbReference type="GO" id="GO:0016746">
    <property type="term" value="F:acyltransferase activity"/>
    <property type="evidence" value="ECO:0007669"/>
    <property type="project" value="UniProtKB-KW"/>
</dbReference>
<reference evidence="2 3" key="1">
    <citation type="submission" date="2022-06" db="EMBL/GenBank/DDBJ databases">
        <title>Roseomonas CN29.</title>
        <authorList>
            <person name="Cheng Y."/>
            <person name="He X."/>
        </authorList>
    </citation>
    <scope>NUCLEOTIDE SEQUENCE [LARGE SCALE GENOMIC DNA]</scope>
    <source>
        <strain evidence="2 3">CN29</strain>
    </source>
</reference>
<gene>
    <name evidence="2" type="ORF">NRP21_02480</name>
</gene>
<dbReference type="InterPro" id="IPR016181">
    <property type="entry name" value="Acyl_CoA_acyltransferase"/>
</dbReference>